<dbReference type="GeneID" id="31251405"/>
<reference evidence="1" key="1">
    <citation type="submission" date="2012-04" db="EMBL/GenBank/DDBJ databases">
        <title>The Genome Sequence of Loa loa.</title>
        <authorList>
            <consortium name="The Broad Institute Genome Sequencing Platform"/>
            <consortium name="Broad Institute Genome Sequencing Center for Infectious Disease"/>
            <person name="Nutman T.B."/>
            <person name="Fink D.L."/>
            <person name="Russ C."/>
            <person name="Young S."/>
            <person name="Zeng Q."/>
            <person name="Gargeya S."/>
            <person name="Alvarado L."/>
            <person name="Berlin A."/>
            <person name="Chapman S.B."/>
            <person name="Chen Z."/>
            <person name="Freedman E."/>
            <person name="Gellesch M."/>
            <person name="Goldberg J."/>
            <person name="Griggs A."/>
            <person name="Gujja S."/>
            <person name="Heilman E.R."/>
            <person name="Heiman D."/>
            <person name="Howarth C."/>
            <person name="Mehta T."/>
            <person name="Neiman D."/>
            <person name="Pearson M."/>
            <person name="Roberts A."/>
            <person name="Saif S."/>
            <person name="Shea T."/>
            <person name="Shenoy N."/>
            <person name="Sisk P."/>
            <person name="Stolte C."/>
            <person name="Sykes S."/>
            <person name="White J."/>
            <person name="Yandava C."/>
            <person name="Haas B."/>
            <person name="Henn M.R."/>
            <person name="Nusbaum C."/>
            <person name="Birren B."/>
        </authorList>
    </citation>
    <scope>NUCLEOTIDE SEQUENCE [LARGE SCALE GENOMIC DNA]</scope>
</reference>
<dbReference type="CTD" id="31251405"/>
<dbReference type="InParanoid" id="A0A1S0ULG9"/>
<organism evidence="1">
    <name type="scientific">Loa loa</name>
    <name type="common">Eye worm</name>
    <name type="synonym">Filaria loa</name>
    <dbReference type="NCBI Taxonomy" id="7209"/>
    <lineage>
        <taxon>Eukaryota</taxon>
        <taxon>Metazoa</taxon>
        <taxon>Ecdysozoa</taxon>
        <taxon>Nematoda</taxon>
        <taxon>Chromadorea</taxon>
        <taxon>Rhabditida</taxon>
        <taxon>Spirurina</taxon>
        <taxon>Spiruromorpha</taxon>
        <taxon>Filarioidea</taxon>
        <taxon>Onchocercidae</taxon>
        <taxon>Loa</taxon>
    </lineage>
</organism>
<name>A0A1S0ULG9_LOALO</name>
<evidence type="ECO:0000313" key="1">
    <source>
        <dbReference type="EMBL" id="EJD76572.1"/>
    </source>
</evidence>
<proteinExistence type="predicted"/>
<dbReference type="EMBL" id="JH712071">
    <property type="protein sequence ID" value="EJD76572.1"/>
    <property type="molecule type" value="Genomic_DNA"/>
</dbReference>
<dbReference type="RefSeq" id="XP_020307360.1">
    <property type="nucleotide sequence ID" value="XM_020449173.1"/>
</dbReference>
<sequence>MEQGNSAVDKGSRSVLRNVGLPKFFLLDDKSSGGNNMDVELEKWAVAPRISTDTVYTLAALPSISSPLVYSLTSNKLSSLCETISLEEHS</sequence>
<accession>A0A1S0ULG9</accession>
<protein>
    <submittedName>
        <fullName evidence="1">Uncharacterized protein</fullName>
    </submittedName>
</protein>
<dbReference type="KEGG" id="loa:LOAG_16520"/>
<dbReference type="AlphaFoldDB" id="A0A1S0ULG9"/>
<gene>
    <name evidence="1" type="ORF">LOAG_16520</name>
</gene>